<feature type="domain" description="Tyr recombinase" evidence="5">
    <location>
        <begin position="491"/>
        <end position="672"/>
    </location>
</feature>
<feature type="coiled-coil region" evidence="2">
    <location>
        <begin position="180"/>
        <end position="390"/>
    </location>
</feature>
<feature type="region of interest" description="Disordered" evidence="3">
    <location>
        <begin position="1"/>
        <end position="34"/>
    </location>
</feature>
<dbReference type="InterPro" id="IPR002104">
    <property type="entry name" value="Integrase_catalytic"/>
</dbReference>
<name>A0A1M5ERA2_9BACT</name>
<accession>A0A1M5ERA2</accession>
<keyword evidence="4" id="KW-0472">Membrane</keyword>
<keyword evidence="4" id="KW-0812">Transmembrane</keyword>
<dbReference type="GO" id="GO:0006310">
    <property type="term" value="P:DNA recombination"/>
    <property type="evidence" value="ECO:0007669"/>
    <property type="project" value="UniProtKB-KW"/>
</dbReference>
<dbReference type="EMBL" id="FQVB01000028">
    <property type="protein sequence ID" value="SHF81651.1"/>
    <property type="molecule type" value="Genomic_DNA"/>
</dbReference>
<feature type="transmembrane region" description="Helical" evidence="4">
    <location>
        <begin position="426"/>
        <end position="444"/>
    </location>
</feature>
<keyword evidence="1" id="KW-0233">DNA recombination</keyword>
<dbReference type="GO" id="GO:0015074">
    <property type="term" value="P:DNA integration"/>
    <property type="evidence" value="ECO:0007669"/>
    <property type="project" value="InterPro"/>
</dbReference>
<evidence type="ECO:0000256" key="4">
    <source>
        <dbReference type="SAM" id="Phobius"/>
    </source>
</evidence>
<reference evidence="7" key="1">
    <citation type="submission" date="2016-11" db="EMBL/GenBank/DDBJ databases">
        <authorList>
            <person name="Varghese N."/>
            <person name="Submissions S."/>
        </authorList>
    </citation>
    <scope>NUCLEOTIDE SEQUENCE [LARGE SCALE GENOMIC DNA]</scope>
    <source>
        <strain evidence="7">DSM 9756</strain>
    </source>
</reference>
<organism evidence="6 7">
    <name type="scientific">Desulfacinum infernum DSM 9756</name>
    <dbReference type="NCBI Taxonomy" id="1121391"/>
    <lineage>
        <taxon>Bacteria</taxon>
        <taxon>Pseudomonadati</taxon>
        <taxon>Thermodesulfobacteriota</taxon>
        <taxon>Syntrophobacteria</taxon>
        <taxon>Syntrophobacterales</taxon>
        <taxon>Syntrophobacteraceae</taxon>
        <taxon>Desulfacinum</taxon>
    </lineage>
</organism>
<keyword evidence="2" id="KW-0175">Coiled coil</keyword>
<dbReference type="PANTHER" id="PTHR32309">
    <property type="entry name" value="TYROSINE-PROTEIN KINASE"/>
    <property type="match status" value="1"/>
</dbReference>
<feature type="transmembrane region" description="Helical" evidence="4">
    <location>
        <begin position="39"/>
        <end position="59"/>
    </location>
</feature>
<dbReference type="STRING" id="1121391.SAMN02745206_02709"/>
<dbReference type="SUPFAM" id="SSF56349">
    <property type="entry name" value="DNA breaking-rejoining enzymes"/>
    <property type="match status" value="1"/>
</dbReference>
<gene>
    <name evidence="6" type="ORF">SAMN02745206_02709</name>
</gene>
<dbReference type="PROSITE" id="PS51898">
    <property type="entry name" value="TYR_RECOMBINASE"/>
    <property type="match status" value="1"/>
</dbReference>
<sequence>MGESRQVIDVTAHGVPEGASEERPGAGSAPSDGRRGRRLSVFLGLFGCLGALTLTYCFLRPPVYRAEASLILKPTPPQATEISPPGPSPAGKSDLVVAHQVLLSRSMLEKVREELSSGNGSPEPVRELGTDEIARMVGARMVPEGNLIRLFAEGSDRTVLLHVLRTWIRVYLATFEESQKAALAMDSETLDEEVRALEARLESKRQELELYRQVHDIVSLEREENQLVSRLRGLNESLARARETLVTAESRLKALLEARARGEDILEGRELRAVLSLQEKAEALRDQLRDLRERYTEKYMNLDPRVRGLRAQLERIERKIVQTRTEAEAAALDKARQDVETARRSVVQLEAQVAEHEEKARDFNAKFARHQALVEELKDLEALYRRRKEQRIQREVSPAQHVPRLSVLEQPEAGENPVRPHYLRDAGIGMAGVLVVSLFGLWLFEFLLRSPRKEEAAGGPTLIFQPNVSRSMEPPPPKALLEDSAGGAVPGPARELSPLEIEAMMGAADPVDGALVYLLLTGLRADEVATLRWGEVDLEKGWVRLSGNPPRLIPLEGRGREALKGLLESYHREPPDKSAPVFVKEDGAPMTAEEIRARLLFLAQDAGLASPGAVTPDALRHTYLLFLVRQGIRLSALEQVAGPVDGSFFSRYGAVAPPGPGRDPEEVARVLPVFLRTSDGN</sequence>
<evidence type="ECO:0000259" key="5">
    <source>
        <dbReference type="PROSITE" id="PS51898"/>
    </source>
</evidence>
<dbReference type="Gene3D" id="1.10.443.10">
    <property type="entry name" value="Intergrase catalytic core"/>
    <property type="match status" value="1"/>
</dbReference>
<dbReference type="InterPro" id="IPR050445">
    <property type="entry name" value="Bact_polysacc_biosynth/exp"/>
</dbReference>
<dbReference type="PANTHER" id="PTHR32309:SF31">
    <property type="entry name" value="CAPSULAR EXOPOLYSACCHARIDE FAMILY"/>
    <property type="match status" value="1"/>
</dbReference>
<dbReference type="InterPro" id="IPR011010">
    <property type="entry name" value="DNA_brk_join_enz"/>
</dbReference>
<evidence type="ECO:0000313" key="7">
    <source>
        <dbReference type="Proteomes" id="UP000184076"/>
    </source>
</evidence>
<evidence type="ECO:0000313" key="6">
    <source>
        <dbReference type="EMBL" id="SHF81651.1"/>
    </source>
</evidence>
<keyword evidence="4" id="KW-1133">Transmembrane helix</keyword>
<dbReference type="AlphaFoldDB" id="A0A1M5ERA2"/>
<dbReference type="GO" id="GO:0003677">
    <property type="term" value="F:DNA binding"/>
    <property type="evidence" value="ECO:0007669"/>
    <property type="project" value="InterPro"/>
</dbReference>
<dbReference type="Pfam" id="PF00589">
    <property type="entry name" value="Phage_integrase"/>
    <property type="match status" value="1"/>
</dbReference>
<dbReference type="Proteomes" id="UP000184076">
    <property type="component" value="Unassembled WGS sequence"/>
</dbReference>
<protein>
    <submittedName>
        <fullName evidence="6">Uncharacterized protein involved in exopolysaccharide biosynthesis</fullName>
    </submittedName>
</protein>
<evidence type="ECO:0000256" key="1">
    <source>
        <dbReference type="ARBA" id="ARBA00023172"/>
    </source>
</evidence>
<evidence type="ECO:0000256" key="3">
    <source>
        <dbReference type="SAM" id="MobiDB-lite"/>
    </source>
</evidence>
<dbReference type="RefSeq" id="WP_073040356.1">
    <property type="nucleotide sequence ID" value="NZ_FQVB01000028.1"/>
</dbReference>
<dbReference type="InterPro" id="IPR013762">
    <property type="entry name" value="Integrase-like_cat_sf"/>
</dbReference>
<keyword evidence="7" id="KW-1185">Reference proteome</keyword>
<dbReference type="OrthoDB" id="9789256at2"/>
<proteinExistence type="predicted"/>
<evidence type="ECO:0000256" key="2">
    <source>
        <dbReference type="SAM" id="Coils"/>
    </source>
</evidence>